<protein>
    <submittedName>
        <fullName evidence="3">Sensor histidine kinase</fullName>
    </submittedName>
</protein>
<keyword evidence="3" id="KW-0808">Transferase</keyword>
<dbReference type="Pfam" id="PF06580">
    <property type="entry name" value="His_kinase"/>
    <property type="match status" value="1"/>
</dbReference>
<dbReference type="Proteomes" id="UP000478090">
    <property type="component" value="Unassembled WGS sequence"/>
</dbReference>
<evidence type="ECO:0000259" key="2">
    <source>
        <dbReference type="Pfam" id="PF06580"/>
    </source>
</evidence>
<evidence type="ECO:0000313" key="3">
    <source>
        <dbReference type="EMBL" id="MYM39333.1"/>
    </source>
</evidence>
<accession>A0ABW9VIQ7</accession>
<proteinExistence type="predicted"/>
<feature type="domain" description="Signal transduction histidine kinase internal region" evidence="2">
    <location>
        <begin position="160"/>
        <end position="238"/>
    </location>
</feature>
<gene>
    <name evidence="3" type="ORF">GTP27_08315</name>
</gene>
<evidence type="ECO:0000256" key="1">
    <source>
        <dbReference type="SAM" id="Phobius"/>
    </source>
</evidence>
<dbReference type="RefSeq" id="WP_161038698.1">
    <property type="nucleotide sequence ID" value="NZ_WWCM01000004.1"/>
</dbReference>
<keyword evidence="4" id="KW-1185">Reference proteome</keyword>
<keyword evidence="1" id="KW-0472">Membrane</keyword>
<organism evidence="3 4">
    <name type="scientific">Duganella qianjiadongensis</name>
    <dbReference type="NCBI Taxonomy" id="2692176"/>
    <lineage>
        <taxon>Bacteria</taxon>
        <taxon>Pseudomonadati</taxon>
        <taxon>Pseudomonadota</taxon>
        <taxon>Betaproteobacteria</taxon>
        <taxon>Burkholderiales</taxon>
        <taxon>Oxalobacteraceae</taxon>
        <taxon>Telluria group</taxon>
        <taxon>Duganella</taxon>
    </lineage>
</organism>
<dbReference type="EMBL" id="WWCM01000004">
    <property type="protein sequence ID" value="MYM39333.1"/>
    <property type="molecule type" value="Genomic_DNA"/>
</dbReference>
<name>A0ABW9VIQ7_9BURK</name>
<dbReference type="PANTHER" id="PTHR34220:SF9">
    <property type="entry name" value="SIGNAL TRANSDUCTION HISTIDINE KINASE INTERNAL REGION DOMAIN-CONTAINING PROTEIN"/>
    <property type="match status" value="1"/>
</dbReference>
<evidence type="ECO:0000313" key="4">
    <source>
        <dbReference type="Proteomes" id="UP000478090"/>
    </source>
</evidence>
<keyword evidence="3" id="KW-0418">Kinase</keyword>
<keyword evidence="1" id="KW-1133">Transmembrane helix</keyword>
<dbReference type="GO" id="GO:0016301">
    <property type="term" value="F:kinase activity"/>
    <property type="evidence" value="ECO:0007669"/>
    <property type="project" value="UniProtKB-KW"/>
</dbReference>
<feature type="transmembrane region" description="Helical" evidence="1">
    <location>
        <begin position="123"/>
        <end position="144"/>
    </location>
</feature>
<dbReference type="InterPro" id="IPR010559">
    <property type="entry name" value="Sig_transdc_His_kin_internal"/>
</dbReference>
<feature type="transmembrane region" description="Helical" evidence="1">
    <location>
        <begin position="78"/>
        <end position="103"/>
    </location>
</feature>
<dbReference type="InterPro" id="IPR036890">
    <property type="entry name" value="HATPase_C_sf"/>
</dbReference>
<dbReference type="Gene3D" id="3.30.565.10">
    <property type="entry name" value="Histidine kinase-like ATPase, C-terminal domain"/>
    <property type="match status" value="1"/>
</dbReference>
<dbReference type="PANTHER" id="PTHR34220">
    <property type="entry name" value="SENSOR HISTIDINE KINASE YPDA"/>
    <property type="match status" value="1"/>
</dbReference>
<feature type="transmembrane region" description="Helical" evidence="1">
    <location>
        <begin position="39"/>
        <end position="57"/>
    </location>
</feature>
<dbReference type="InterPro" id="IPR050640">
    <property type="entry name" value="Bact_2-comp_sensor_kinase"/>
</dbReference>
<keyword evidence="1" id="KW-0812">Transmembrane</keyword>
<dbReference type="SUPFAM" id="SSF55874">
    <property type="entry name" value="ATPase domain of HSP90 chaperone/DNA topoisomerase II/histidine kinase"/>
    <property type="match status" value="1"/>
</dbReference>
<comment type="caution">
    <text evidence="3">The sequence shown here is derived from an EMBL/GenBank/DDBJ whole genome shotgun (WGS) entry which is preliminary data.</text>
</comment>
<sequence>MPKTRTIVSIAWILFWGLMIATSVQEYLRDHQHGIWKPVLWETSSALVASVLLLLQRHYTRRHDALVAAPLRWFLRQLVWLPAYWILFVPLAFSLRHAVYGLMGEQYTHDGWTQVYLYEDIKMTIFFSLFTAITFGILSFHAMLDERLRVERANASLRQAQLLQLSQQMQPHFLFNALNTISSLMHSDVARADSMLVQLADVLRATLEVGERHLVTLETELRIVRGYAALMSERFADRVSITWDIEEGALTCEVPVMCLQPLLENVFKHTVERRRQPVAIRIMAQRQQTTLTLCVQDDSGLLPTPAIGSDTDAGSGISLRNLQERLAALYGKRASFELRQLAPAGVLAELRLPCAS</sequence>
<reference evidence="3 4" key="1">
    <citation type="submission" date="2019-12" db="EMBL/GenBank/DDBJ databases">
        <title>Novel species isolated from a subtropical stream in China.</title>
        <authorList>
            <person name="Lu H."/>
        </authorList>
    </citation>
    <scope>NUCLEOTIDE SEQUENCE [LARGE SCALE GENOMIC DNA]</scope>
    <source>
        <strain evidence="3 4">CY13W</strain>
    </source>
</reference>